<reference evidence="1" key="1">
    <citation type="submission" date="2023-01" db="EMBL/GenBank/DDBJ databases">
        <title>Sulfurovum sp. zt1-1 genome assembly.</title>
        <authorList>
            <person name="Wang J."/>
        </authorList>
    </citation>
    <scope>NUCLEOTIDE SEQUENCE</scope>
    <source>
        <strain evidence="1">Zt1-1</strain>
    </source>
</reference>
<keyword evidence="2" id="KW-1185">Reference proteome</keyword>
<evidence type="ECO:0000313" key="2">
    <source>
        <dbReference type="Proteomes" id="UP001169069"/>
    </source>
</evidence>
<evidence type="ECO:0000313" key="1">
    <source>
        <dbReference type="EMBL" id="MDM5272285.1"/>
    </source>
</evidence>
<comment type="caution">
    <text evidence="1">The sequence shown here is derived from an EMBL/GenBank/DDBJ whole genome shotgun (WGS) entry which is preliminary data.</text>
</comment>
<gene>
    <name evidence="1" type="ORF">PGH07_08835</name>
</gene>
<organism evidence="1 2">
    <name type="scientific">Sulfurovum zhangzhouensis</name>
    <dbReference type="NCBI Taxonomy" id="3019067"/>
    <lineage>
        <taxon>Bacteria</taxon>
        <taxon>Pseudomonadati</taxon>
        <taxon>Campylobacterota</taxon>
        <taxon>Epsilonproteobacteria</taxon>
        <taxon>Campylobacterales</taxon>
        <taxon>Sulfurovaceae</taxon>
        <taxon>Sulfurovum</taxon>
    </lineage>
</organism>
<sequence>MLYYYANTGHKIGLDRVKRAVALLKALNDKGVETRLLVNDFRAGLAARELGLRDYVTIEGVMDIDAIADTGDSIIMDTPEDDRGRIQKYCSDFSHVFRFANSSEDEVRVSEVLFKPECDDENCIEALIVDSMYESSEPKKERVLFFLSDADYDKEILSNKEFFQNAGMELLLGNYFFVKYEDELAEIFERLHEAEEYEDLLKTSSHIVTASGQTALEAHVCGAKVVYINTAREDIIPLSVIKGLDIPVIEGFNRAAYEGVDKNQKSEKTLNFSVDQISDQLIDRLKS</sequence>
<evidence type="ECO:0008006" key="3">
    <source>
        <dbReference type="Google" id="ProtNLM"/>
    </source>
</evidence>
<name>A0ABT7QZK7_9BACT</name>
<protein>
    <recommendedName>
        <fullName evidence="3">UDP-2,4-diacetamido-2,4,6-trideoxy-beta-L-altropyranose hydrolase</fullName>
    </recommendedName>
</protein>
<proteinExistence type="predicted"/>
<accession>A0ABT7QZK7</accession>
<dbReference type="EMBL" id="JAQIBD010000003">
    <property type="protein sequence ID" value="MDM5272285.1"/>
    <property type="molecule type" value="Genomic_DNA"/>
</dbReference>
<dbReference type="Proteomes" id="UP001169069">
    <property type="component" value="Unassembled WGS sequence"/>
</dbReference>
<dbReference type="RefSeq" id="WP_289414073.1">
    <property type="nucleotide sequence ID" value="NZ_JAQIBD010000003.1"/>
</dbReference>